<keyword evidence="4" id="KW-1185">Reference proteome</keyword>
<evidence type="ECO:0000256" key="1">
    <source>
        <dbReference type="SAM" id="SignalP"/>
    </source>
</evidence>
<evidence type="ECO:0000313" key="2">
    <source>
        <dbReference type="EMBL" id="GIL78561.1"/>
    </source>
</evidence>
<organism evidence="2 4">
    <name type="scientific">Volvox reticuliferus</name>
    <dbReference type="NCBI Taxonomy" id="1737510"/>
    <lineage>
        <taxon>Eukaryota</taxon>
        <taxon>Viridiplantae</taxon>
        <taxon>Chlorophyta</taxon>
        <taxon>core chlorophytes</taxon>
        <taxon>Chlorophyceae</taxon>
        <taxon>CS clade</taxon>
        <taxon>Chlamydomonadales</taxon>
        <taxon>Volvocaceae</taxon>
        <taxon>Volvox</taxon>
    </lineage>
</organism>
<dbReference type="EMBL" id="BNCP01000013">
    <property type="protein sequence ID" value="GIL78561.1"/>
    <property type="molecule type" value="Genomic_DNA"/>
</dbReference>
<evidence type="ECO:0000313" key="3">
    <source>
        <dbReference type="EMBL" id="GIM01343.1"/>
    </source>
</evidence>
<gene>
    <name evidence="2" type="ORF">Vretifemale_7976</name>
    <name evidence="3" type="ORF">Vretimale_6105</name>
</gene>
<dbReference type="Proteomes" id="UP000747110">
    <property type="component" value="Unassembled WGS sequence"/>
</dbReference>
<dbReference type="OrthoDB" id="10360372at2759"/>
<feature type="chain" id="PRO_5036271642" description="DUF4189 domain-containing protein" evidence="1">
    <location>
        <begin position="32"/>
        <end position="355"/>
    </location>
</feature>
<proteinExistence type="predicted"/>
<sequence>MASLGNPPKRLSLLFLASIAGLFLCSWTGFAAVDPGAYTACHDKRGYVTMSDIAPVFRGPNGLFPGSSADGSTWSSVDEALSKCNDDPSCVVVTSLASTAHREGVAKWRQMPGACTWAKRTNWMSKTGFKLWPYSTWKISDGPNTPNLRSADSAAAAEAECRSNADCVGFSSAGQYLLSPSSIVGYEPSRVPAAVYVKLSCAEKFGYISMPNTALVPARGENAIAYGTAEGEEQAAEFCRLNYACTAFSSDGSYYIGGVSGYTPAKGICSYIKEPCAPMRGFVAYNNVAFPGGAPDALLARPAKDCFVDVYTQCLKNSDCNAFDNMRYMWTSDAPDIREHSEPAPGMCLYVKISA</sequence>
<keyword evidence="1" id="KW-0732">Signal</keyword>
<comment type="caution">
    <text evidence="2">The sequence shown here is derived from an EMBL/GenBank/DDBJ whole genome shotgun (WGS) entry which is preliminary data.</text>
</comment>
<evidence type="ECO:0008006" key="5">
    <source>
        <dbReference type="Google" id="ProtNLM"/>
    </source>
</evidence>
<dbReference type="AlphaFoldDB" id="A0A8J4FK81"/>
<protein>
    <recommendedName>
        <fullName evidence="5">DUF4189 domain-containing protein</fullName>
    </recommendedName>
</protein>
<dbReference type="EMBL" id="BNCQ01000009">
    <property type="protein sequence ID" value="GIM01343.1"/>
    <property type="molecule type" value="Genomic_DNA"/>
</dbReference>
<name>A0A8J4FK81_9CHLO</name>
<dbReference type="Proteomes" id="UP000722791">
    <property type="component" value="Unassembled WGS sequence"/>
</dbReference>
<feature type="signal peptide" evidence="1">
    <location>
        <begin position="1"/>
        <end position="31"/>
    </location>
</feature>
<reference evidence="2" key="1">
    <citation type="journal article" date="2021" name="Proc. Natl. Acad. Sci. U.S.A.">
        <title>Three genomes in the algal genus Volvox reveal the fate of a haploid sex-determining region after a transition to homothallism.</title>
        <authorList>
            <person name="Yamamoto K."/>
            <person name="Hamaji T."/>
            <person name="Kawai-Toyooka H."/>
            <person name="Matsuzaki R."/>
            <person name="Takahashi F."/>
            <person name="Nishimura Y."/>
            <person name="Kawachi M."/>
            <person name="Noguchi H."/>
            <person name="Minakuchi Y."/>
            <person name="Umen J.G."/>
            <person name="Toyoda A."/>
            <person name="Nozaki H."/>
        </authorList>
    </citation>
    <scope>NUCLEOTIDE SEQUENCE</scope>
    <source>
        <strain evidence="3">NIES-3785</strain>
        <strain evidence="2">NIES-3786</strain>
    </source>
</reference>
<accession>A0A8J4FK81</accession>
<evidence type="ECO:0000313" key="4">
    <source>
        <dbReference type="Proteomes" id="UP000747110"/>
    </source>
</evidence>